<dbReference type="OrthoDB" id="5399817at2759"/>
<sequence length="124" mass="13750">MLSPLVSQRILYASAGLSAFAIFKHTQLAFTELFPRLDRGTGIERLALFAVKSNFLQVGAAWAFIGMLQLKWARFGLHGVYDKAILGWYAISSFAFGLAYLREGVYVPLVPIWLIPALTALSQL</sequence>
<protein>
    <submittedName>
        <fullName evidence="1">Uncharacterized protein</fullName>
    </submittedName>
</protein>
<evidence type="ECO:0000313" key="1">
    <source>
        <dbReference type="EMBL" id="KAG4412670.1"/>
    </source>
</evidence>
<keyword evidence="2" id="KW-1185">Reference proteome</keyword>
<accession>A0A8H7T558</accession>
<proteinExistence type="predicted"/>
<evidence type="ECO:0000313" key="2">
    <source>
        <dbReference type="Proteomes" id="UP000664132"/>
    </source>
</evidence>
<organism evidence="1 2">
    <name type="scientific">Cadophora malorum</name>
    <dbReference type="NCBI Taxonomy" id="108018"/>
    <lineage>
        <taxon>Eukaryota</taxon>
        <taxon>Fungi</taxon>
        <taxon>Dikarya</taxon>
        <taxon>Ascomycota</taxon>
        <taxon>Pezizomycotina</taxon>
        <taxon>Leotiomycetes</taxon>
        <taxon>Helotiales</taxon>
        <taxon>Ploettnerulaceae</taxon>
        <taxon>Cadophora</taxon>
    </lineage>
</organism>
<gene>
    <name evidence="1" type="ORF">IFR04_014211</name>
</gene>
<reference evidence="1" key="1">
    <citation type="submission" date="2021-02" db="EMBL/GenBank/DDBJ databases">
        <title>Genome sequence Cadophora malorum strain M34.</title>
        <authorList>
            <person name="Stefanovic E."/>
            <person name="Vu D."/>
            <person name="Scully C."/>
            <person name="Dijksterhuis J."/>
            <person name="Roader J."/>
            <person name="Houbraken J."/>
        </authorList>
    </citation>
    <scope>NUCLEOTIDE SEQUENCE</scope>
    <source>
        <strain evidence="1">M34</strain>
    </source>
</reference>
<name>A0A8H7T558_9HELO</name>
<dbReference type="AlphaFoldDB" id="A0A8H7T558"/>
<dbReference type="Proteomes" id="UP000664132">
    <property type="component" value="Unassembled WGS sequence"/>
</dbReference>
<dbReference type="EMBL" id="JAFJYH010000362">
    <property type="protein sequence ID" value="KAG4412670.1"/>
    <property type="molecule type" value="Genomic_DNA"/>
</dbReference>
<comment type="caution">
    <text evidence="1">The sequence shown here is derived from an EMBL/GenBank/DDBJ whole genome shotgun (WGS) entry which is preliminary data.</text>
</comment>